<evidence type="ECO:0000256" key="1">
    <source>
        <dbReference type="SAM" id="SignalP"/>
    </source>
</evidence>
<feature type="chain" id="PRO_5045743091" evidence="1">
    <location>
        <begin position="17"/>
        <end position="188"/>
    </location>
</feature>
<dbReference type="RefSeq" id="XP_012940922.1">
    <property type="nucleotide sequence ID" value="XM_013085468.2"/>
</dbReference>
<proteinExistence type="predicted"/>
<reference evidence="3" key="1">
    <citation type="submission" date="2025-08" db="UniProtKB">
        <authorList>
            <consortium name="RefSeq"/>
        </authorList>
    </citation>
    <scope>IDENTIFICATION</scope>
</reference>
<name>A0ABM1A4Y6_APLCA</name>
<keyword evidence="2" id="KW-1185">Reference proteome</keyword>
<sequence length="188" mass="19468">MKLLAVLLVALPCALAGNICCFPDRLSGFVFDSTTGIASSYELDFVAKKNLIRPLIAAISDSGAFALVDFSNNKTYSSGGSVCVETALPYPEVYEQCIPDSATLVSEAIIGPTVGGVPYKAYKYTVGPNTLSIAVTSGCVPVTTRIVGPIAPQSRTNLYVNVTTPASIDFSGVDISSCTSVGQSPVVG</sequence>
<evidence type="ECO:0000313" key="3">
    <source>
        <dbReference type="RefSeq" id="XP_012940922.1"/>
    </source>
</evidence>
<dbReference type="Proteomes" id="UP000694888">
    <property type="component" value="Unplaced"/>
</dbReference>
<gene>
    <name evidence="3" type="primary">LOC106012453</name>
</gene>
<dbReference type="GeneID" id="106012453"/>
<feature type="signal peptide" evidence="1">
    <location>
        <begin position="1"/>
        <end position="16"/>
    </location>
</feature>
<organism evidence="2 3">
    <name type="scientific">Aplysia californica</name>
    <name type="common">California sea hare</name>
    <dbReference type="NCBI Taxonomy" id="6500"/>
    <lineage>
        <taxon>Eukaryota</taxon>
        <taxon>Metazoa</taxon>
        <taxon>Spiralia</taxon>
        <taxon>Lophotrochozoa</taxon>
        <taxon>Mollusca</taxon>
        <taxon>Gastropoda</taxon>
        <taxon>Heterobranchia</taxon>
        <taxon>Euthyneura</taxon>
        <taxon>Tectipleura</taxon>
        <taxon>Aplysiida</taxon>
        <taxon>Aplysioidea</taxon>
        <taxon>Aplysiidae</taxon>
        <taxon>Aplysia</taxon>
    </lineage>
</organism>
<protein>
    <submittedName>
        <fullName evidence="3">Uncharacterized protein LOC106012453</fullName>
    </submittedName>
</protein>
<evidence type="ECO:0000313" key="2">
    <source>
        <dbReference type="Proteomes" id="UP000694888"/>
    </source>
</evidence>
<accession>A0ABM1A4Y6</accession>
<keyword evidence="1" id="KW-0732">Signal</keyword>